<dbReference type="AlphaFoldDB" id="A0A9X3Z2F6"/>
<evidence type="ECO:0000256" key="5">
    <source>
        <dbReference type="HAMAP-Rule" id="MF_00182"/>
    </source>
</evidence>
<evidence type="ECO:0000256" key="2">
    <source>
        <dbReference type="ARBA" id="ARBA00012261"/>
    </source>
</evidence>
<dbReference type="Proteomes" id="UP001151071">
    <property type="component" value="Unassembled WGS sequence"/>
</dbReference>
<dbReference type="InterPro" id="IPR002376">
    <property type="entry name" value="Formyl_transf_N"/>
</dbReference>
<dbReference type="SUPFAM" id="SSF53328">
    <property type="entry name" value="Formyltransferase"/>
    <property type="match status" value="1"/>
</dbReference>
<dbReference type="InterPro" id="IPR001555">
    <property type="entry name" value="GART_AS"/>
</dbReference>
<keyword evidence="3 5" id="KW-0808">Transferase</keyword>
<dbReference type="InterPro" id="IPR011034">
    <property type="entry name" value="Formyl_transferase-like_C_sf"/>
</dbReference>
<dbReference type="GO" id="GO:0005829">
    <property type="term" value="C:cytosol"/>
    <property type="evidence" value="ECO:0007669"/>
    <property type="project" value="TreeGrafter"/>
</dbReference>
<dbReference type="GO" id="GO:0004479">
    <property type="term" value="F:methionyl-tRNA formyltransferase activity"/>
    <property type="evidence" value="ECO:0007669"/>
    <property type="project" value="UniProtKB-UniRule"/>
</dbReference>
<dbReference type="InterPro" id="IPR005794">
    <property type="entry name" value="Fmt"/>
</dbReference>
<evidence type="ECO:0000256" key="4">
    <source>
        <dbReference type="ARBA" id="ARBA00022917"/>
    </source>
</evidence>
<dbReference type="Pfam" id="PF00551">
    <property type="entry name" value="Formyl_trans_N"/>
    <property type="match status" value="1"/>
</dbReference>
<dbReference type="InterPro" id="IPR041711">
    <property type="entry name" value="Met-tRNA-FMT_N"/>
</dbReference>
<evidence type="ECO:0000256" key="1">
    <source>
        <dbReference type="ARBA" id="ARBA00010699"/>
    </source>
</evidence>
<dbReference type="Pfam" id="PF02911">
    <property type="entry name" value="Formyl_trans_C"/>
    <property type="match status" value="1"/>
</dbReference>
<dbReference type="EC" id="2.1.2.9" evidence="2 5"/>
<dbReference type="EMBL" id="JAPYYP010000004">
    <property type="protein sequence ID" value="MDA5107717.1"/>
    <property type="molecule type" value="Genomic_DNA"/>
</dbReference>
<comment type="similarity">
    <text evidence="1 5">Belongs to the Fmt family.</text>
</comment>
<dbReference type="InterPro" id="IPR005793">
    <property type="entry name" value="Formyl_trans_C"/>
</dbReference>
<dbReference type="SUPFAM" id="SSF50486">
    <property type="entry name" value="FMT C-terminal domain-like"/>
    <property type="match status" value="1"/>
</dbReference>
<feature type="domain" description="Formyl transferase C-terminal" evidence="7">
    <location>
        <begin position="207"/>
        <end position="304"/>
    </location>
</feature>
<sequence length="316" mass="34075">MKDVRILFMGTPDFAVPSLEALAAEGYRVVAAVTQPDRPVGRKQVLTPPPVKEAALRLGIPVLQPEKIKADEALAQVLALEPDLIVTAAYGQILPKRLLDAPRYGCINVHASLLPKYRGGAPIHKAIVEGETESGVTIMYMVEALDAGDMLSRVVVPIDERDTAGTLFDKLAAAGAKLLVETVPKLLAGEIVPEPQDHEAATYAPTLKRADERVDWTRTARQVYNQVRGLNPWPVAFTTYGGKVWKLWWVEMQADGGQLAEPGTIVAREEDGLVVACGSGAVKITELQPEGKKRMSARDFLRGAGSGIEIGTKVGE</sequence>
<dbReference type="CDD" id="cd08704">
    <property type="entry name" value="Met_tRNA_FMT_C"/>
    <property type="match status" value="1"/>
</dbReference>
<comment type="function">
    <text evidence="5">Attaches a formyl group to the free amino group of methionyl-tRNA(fMet). The formyl group appears to play a dual role in the initiator identity of N-formylmethionyl-tRNA by promoting its recognition by IF2 and preventing the misappropriation of this tRNA by the elongation apparatus.</text>
</comment>
<keyword evidence="9" id="KW-1185">Reference proteome</keyword>
<comment type="catalytic activity">
    <reaction evidence="5">
        <text>L-methionyl-tRNA(fMet) + (6R)-10-formyltetrahydrofolate = N-formyl-L-methionyl-tRNA(fMet) + (6S)-5,6,7,8-tetrahydrofolate + H(+)</text>
        <dbReference type="Rhea" id="RHEA:24380"/>
        <dbReference type="Rhea" id="RHEA-COMP:9952"/>
        <dbReference type="Rhea" id="RHEA-COMP:9953"/>
        <dbReference type="ChEBI" id="CHEBI:15378"/>
        <dbReference type="ChEBI" id="CHEBI:57453"/>
        <dbReference type="ChEBI" id="CHEBI:78530"/>
        <dbReference type="ChEBI" id="CHEBI:78844"/>
        <dbReference type="ChEBI" id="CHEBI:195366"/>
        <dbReference type="EC" id="2.1.2.9"/>
    </reaction>
</comment>
<protein>
    <recommendedName>
        <fullName evidence="2 5">Methionyl-tRNA formyltransferase</fullName>
        <ecNumber evidence="2 5">2.1.2.9</ecNumber>
    </recommendedName>
</protein>
<dbReference type="RefSeq" id="WP_271139609.1">
    <property type="nucleotide sequence ID" value="NZ_JAPYYP010000004.1"/>
</dbReference>
<dbReference type="InterPro" id="IPR036477">
    <property type="entry name" value="Formyl_transf_N_sf"/>
</dbReference>
<dbReference type="Gene3D" id="3.40.50.12230">
    <property type="match status" value="1"/>
</dbReference>
<dbReference type="PANTHER" id="PTHR11138:SF5">
    <property type="entry name" value="METHIONYL-TRNA FORMYLTRANSFERASE, MITOCHONDRIAL"/>
    <property type="match status" value="1"/>
</dbReference>
<name>A0A9X3Z2F6_9BACL</name>
<comment type="caution">
    <text evidence="8">The sequence shown here is derived from an EMBL/GenBank/DDBJ whole genome shotgun (WGS) entry which is preliminary data.</text>
</comment>
<feature type="binding site" evidence="5">
    <location>
        <begin position="112"/>
        <end position="115"/>
    </location>
    <ligand>
        <name>(6S)-5,6,7,8-tetrahydrofolate</name>
        <dbReference type="ChEBI" id="CHEBI:57453"/>
    </ligand>
</feature>
<evidence type="ECO:0000313" key="9">
    <source>
        <dbReference type="Proteomes" id="UP001151071"/>
    </source>
</evidence>
<organism evidence="8 9">
    <name type="scientific">Brevibacillus thermoruber</name>
    <dbReference type="NCBI Taxonomy" id="33942"/>
    <lineage>
        <taxon>Bacteria</taxon>
        <taxon>Bacillati</taxon>
        <taxon>Bacillota</taxon>
        <taxon>Bacilli</taxon>
        <taxon>Bacillales</taxon>
        <taxon>Paenibacillaceae</taxon>
        <taxon>Brevibacillus</taxon>
    </lineage>
</organism>
<gene>
    <name evidence="5 8" type="primary">fmt</name>
    <name evidence="8" type="ORF">O3V59_05040</name>
</gene>
<dbReference type="InterPro" id="IPR044135">
    <property type="entry name" value="Met-tRNA-FMT_C"/>
</dbReference>
<feature type="domain" description="Formyl transferase N-terminal" evidence="6">
    <location>
        <begin position="5"/>
        <end position="183"/>
    </location>
</feature>
<evidence type="ECO:0000313" key="8">
    <source>
        <dbReference type="EMBL" id="MDA5107717.1"/>
    </source>
</evidence>
<dbReference type="FunFam" id="3.40.50.12230:FF:000001">
    <property type="entry name" value="Methionyl-tRNA formyltransferase"/>
    <property type="match status" value="1"/>
</dbReference>
<dbReference type="HAMAP" id="MF_00182">
    <property type="entry name" value="Formyl_trans"/>
    <property type="match status" value="1"/>
</dbReference>
<dbReference type="PROSITE" id="PS00373">
    <property type="entry name" value="GART"/>
    <property type="match status" value="1"/>
</dbReference>
<proteinExistence type="inferred from homology"/>
<reference evidence="8" key="1">
    <citation type="submission" date="2022-12" db="EMBL/GenBank/DDBJ databases">
        <title>Draft genome sequence of the thermophilic strain Brevibacillus thermoruber HT42, isolated from Los Humeros, Puebla, Mexico, with biotechnological potential.</title>
        <authorList>
            <person name="Lara Sanchez J."/>
            <person name="Solis Palacios R."/>
            <person name="Bustos Baena A.S."/>
            <person name="Ruz Baez A.E."/>
            <person name="Espinosa Luna G."/>
            <person name="Oliart Ros R.M."/>
        </authorList>
    </citation>
    <scope>NUCLEOTIDE SEQUENCE</scope>
    <source>
        <strain evidence="8">HT42</strain>
    </source>
</reference>
<evidence type="ECO:0000259" key="7">
    <source>
        <dbReference type="Pfam" id="PF02911"/>
    </source>
</evidence>
<dbReference type="CDD" id="cd08646">
    <property type="entry name" value="FMT_core_Met-tRNA-FMT_N"/>
    <property type="match status" value="1"/>
</dbReference>
<dbReference type="PANTHER" id="PTHR11138">
    <property type="entry name" value="METHIONYL-TRNA FORMYLTRANSFERASE"/>
    <property type="match status" value="1"/>
</dbReference>
<keyword evidence="4 5" id="KW-0648">Protein biosynthesis</keyword>
<accession>A0A9X3Z2F6</accession>
<dbReference type="NCBIfam" id="TIGR00460">
    <property type="entry name" value="fmt"/>
    <property type="match status" value="1"/>
</dbReference>
<evidence type="ECO:0000256" key="3">
    <source>
        <dbReference type="ARBA" id="ARBA00022679"/>
    </source>
</evidence>
<evidence type="ECO:0000259" key="6">
    <source>
        <dbReference type="Pfam" id="PF00551"/>
    </source>
</evidence>